<dbReference type="InterPro" id="IPR036108">
    <property type="entry name" value="4pyrrol_syn_uPrphyn_synt_sf"/>
</dbReference>
<keyword evidence="5 9" id="KW-0627">Porphyrin biosynthesis</keyword>
<comment type="caution">
    <text evidence="11">The sequence shown here is derived from an EMBL/GenBank/DDBJ whole genome shotgun (WGS) entry which is preliminary data.</text>
</comment>
<evidence type="ECO:0000256" key="9">
    <source>
        <dbReference type="RuleBase" id="RU366031"/>
    </source>
</evidence>
<evidence type="ECO:0000256" key="7">
    <source>
        <dbReference type="ARBA" id="ARBA00040167"/>
    </source>
</evidence>
<evidence type="ECO:0000256" key="1">
    <source>
        <dbReference type="ARBA" id="ARBA00004772"/>
    </source>
</evidence>
<dbReference type="Gene3D" id="3.40.50.10090">
    <property type="match status" value="2"/>
</dbReference>
<dbReference type="EC" id="4.2.1.75" evidence="3 9"/>
<name>A0ABM8Q1I8_9BACT</name>
<dbReference type="PANTHER" id="PTHR38042">
    <property type="entry name" value="UROPORPHYRINOGEN-III SYNTHASE, CHLOROPLASTIC"/>
    <property type="match status" value="1"/>
</dbReference>
<evidence type="ECO:0000256" key="5">
    <source>
        <dbReference type="ARBA" id="ARBA00023244"/>
    </source>
</evidence>
<dbReference type="EMBL" id="CAJHOF010000001">
    <property type="protein sequence ID" value="CAD7286700.1"/>
    <property type="molecule type" value="Genomic_DNA"/>
</dbReference>
<evidence type="ECO:0000256" key="6">
    <source>
        <dbReference type="ARBA" id="ARBA00037589"/>
    </source>
</evidence>
<dbReference type="PANTHER" id="PTHR38042:SF1">
    <property type="entry name" value="UROPORPHYRINOGEN-III SYNTHASE, CHLOROPLASTIC"/>
    <property type="match status" value="1"/>
</dbReference>
<evidence type="ECO:0000313" key="11">
    <source>
        <dbReference type="EMBL" id="CAD7286700.1"/>
    </source>
</evidence>
<dbReference type="RefSeq" id="WP_229931868.1">
    <property type="nucleotide sequence ID" value="NZ_CAJHOF010000001.1"/>
</dbReference>
<evidence type="ECO:0000259" key="10">
    <source>
        <dbReference type="Pfam" id="PF02602"/>
    </source>
</evidence>
<sequence length="210" mass="23910">MIYLINHENKYEGVENLVLNEICYFNFSLDLNDFDALIITSKNSINALKFNEILPTNINVYSIGEQTSKFANEYGFCNVYTAKNHHGDEFANEIIKHLYGKKTVFVRAKQTASKIDEILTANAIDITTIVAYENIYKNLKNLYKPPKNSILIFLAPSGVQNFLQRFGWDDSYWCIAIGNTTASALKFTNNLKISKKQTINDCILLAKTLL</sequence>
<evidence type="ECO:0000313" key="12">
    <source>
        <dbReference type="Proteomes" id="UP000789803"/>
    </source>
</evidence>
<organism evidence="11 12">
    <name type="scientific">Campylobacter majalis</name>
    <dbReference type="NCBI Taxonomy" id="2790656"/>
    <lineage>
        <taxon>Bacteria</taxon>
        <taxon>Pseudomonadati</taxon>
        <taxon>Campylobacterota</taxon>
        <taxon>Epsilonproteobacteria</taxon>
        <taxon>Campylobacterales</taxon>
        <taxon>Campylobacteraceae</taxon>
        <taxon>Campylobacter</taxon>
    </lineage>
</organism>
<dbReference type="Proteomes" id="UP000789803">
    <property type="component" value="Unassembled WGS sequence"/>
</dbReference>
<dbReference type="InterPro" id="IPR039793">
    <property type="entry name" value="UROS/Hem4"/>
</dbReference>
<evidence type="ECO:0000256" key="4">
    <source>
        <dbReference type="ARBA" id="ARBA00023239"/>
    </source>
</evidence>
<evidence type="ECO:0000256" key="8">
    <source>
        <dbReference type="ARBA" id="ARBA00048617"/>
    </source>
</evidence>
<dbReference type="InterPro" id="IPR003754">
    <property type="entry name" value="4pyrrol_synth_uPrphyn_synth"/>
</dbReference>
<dbReference type="Pfam" id="PF02602">
    <property type="entry name" value="HEM4"/>
    <property type="match status" value="1"/>
</dbReference>
<comment type="function">
    <text evidence="6 9">Catalyzes cyclization of the linear tetrapyrrole, hydroxymethylbilane, to the macrocyclic uroporphyrinogen III.</text>
</comment>
<comment type="similarity">
    <text evidence="2 9">Belongs to the uroporphyrinogen-III synthase family.</text>
</comment>
<proteinExistence type="inferred from homology"/>
<comment type="catalytic activity">
    <reaction evidence="8 9">
        <text>hydroxymethylbilane = uroporphyrinogen III + H2O</text>
        <dbReference type="Rhea" id="RHEA:18965"/>
        <dbReference type="ChEBI" id="CHEBI:15377"/>
        <dbReference type="ChEBI" id="CHEBI:57308"/>
        <dbReference type="ChEBI" id="CHEBI:57845"/>
        <dbReference type="EC" id="4.2.1.75"/>
    </reaction>
</comment>
<keyword evidence="12" id="KW-1185">Reference proteome</keyword>
<dbReference type="SUPFAM" id="SSF69618">
    <property type="entry name" value="HemD-like"/>
    <property type="match status" value="1"/>
</dbReference>
<feature type="domain" description="Tetrapyrrole biosynthesis uroporphyrinogen III synthase" evidence="10">
    <location>
        <begin position="30"/>
        <end position="201"/>
    </location>
</feature>
<gene>
    <name evidence="11" type="ORF">LMG7974_00040</name>
</gene>
<protein>
    <recommendedName>
        <fullName evidence="7 9">Uroporphyrinogen-III synthase</fullName>
        <ecNumber evidence="3 9">4.2.1.75</ecNumber>
    </recommendedName>
</protein>
<evidence type="ECO:0000256" key="3">
    <source>
        <dbReference type="ARBA" id="ARBA00013109"/>
    </source>
</evidence>
<comment type="pathway">
    <text evidence="1 9">Porphyrin-containing compound metabolism; protoporphyrin-IX biosynthesis; coproporphyrinogen-III from 5-aminolevulinate: step 3/4.</text>
</comment>
<evidence type="ECO:0000256" key="2">
    <source>
        <dbReference type="ARBA" id="ARBA00008133"/>
    </source>
</evidence>
<accession>A0ABM8Q1I8</accession>
<reference evidence="11 12" key="1">
    <citation type="submission" date="2020-11" db="EMBL/GenBank/DDBJ databases">
        <authorList>
            <person name="Peeters C."/>
        </authorList>
    </citation>
    <scope>NUCLEOTIDE SEQUENCE [LARGE SCALE GENOMIC DNA]</scope>
    <source>
        <strain evidence="11 12">LMG 7974</strain>
    </source>
</reference>
<dbReference type="CDD" id="cd06578">
    <property type="entry name" value="HemD"/>
    <property type="match status" value="1"/>
</dbReference>
<keyword evidence="4 9" id="KW-0456">Lyase</keyword>